<dbReference type="SUPFAM" id="SSF51658">
    <property type="entry name" value="Xylose isomerase-like"/>
    <property type="match status" value="1"/>
</dbReference>
<name>A0A0F8XXR3_9ZZZZ</name>
<accession>A0A0F8XXR3</accession>
<evidence type="ECO:0008006" key="2">
    <source>
        <dbReference type="Google" id="ProtNLM"/>
    </source>
</evidence>
<dbReference type="AlphaFoldDB" id="A0A0F8XXR3"/>
<dbReference type="InterPro" id="IPR036237">
    <property type="entry name" value="Xyl_isomerase-like_sf"/>
</dbReference>
<gene>
    <name evidence="1" type="ORF">LCGC14_3161750</name>
</gene>
<comment type="caution">
    <text evidence="1">The sequence shown here is derived from an EMBL/GenBank/DDBJ whole genome shotgun (WGS) entry which is preliminary data.</text>
</comment>
<protein>
    <recommendedName>
        <fullName evidence="2">Xylose isomerase-like TIM barrel domain-containing protein</fullName>
    </recommendedName>
</protein>
<dbReference type="Gene3D" id="3.20.20.150">
    <property type="entry name" value="Divalent-metal-dependent TIM barrel enzymes"/>
    <property type="match status" value="1"/>
</dbReference>
<feature type="non-terminal residue" evidence="1">
    <location>
        <position position="98"/>
    </location>
</feature>
<evidence type="ECO:0000313" key="1">
    <source>
        <dbReference type="EMBL" id="KKK46789.1"/>
    </source>
</evidence>
<dbReference type="EMBL" id="LAZR01069905">
    <property type="protein sequence ID" value="KKK46789.1"/>
    <property type="molecule type" value="Genomic_DNA"/>
</dbReference>
<reference evidence="1" key="1">
    <citation type="journal article" date="2015" name="Nature">
        <title>Complex archaea that bridge the gap between prokaryotes and eukaryotes.</title>
        <authorList>
            <person name="Spang A."/>
            <person name="Saw J.H."/>
            <person name="Jorgensen S.L."/>
            <person name="Zaremba-Niedzwiedzka K."/>
            <person name="Martijn J."/>
            <person name="Lind A.E."/>
            <person name="van Eijk R."/>
            <person name="Schleper C."/>
            <person name="Guy L."/>
            <person name="Ettema T.J."/>
        </authorList>
    </citation>
    <scope>NUCLEOTIDE SEQUENCE</scope>
</reference>
<proteinExistence type="predicted"/>
<sequence length="98" mass="11507">MGIDLIVVHCRREHLTDDFDTSVAPASKWHAWCADRGITLTVENAAGMWFEPFVQFFEAVPELEFTLDIKHAHKPELFGRTHMDYFNALYDRIRNFHI</sequence>
<organism evidence="1">
    <name type="scientific">marine sediment metagenome</name>
    <dbReference type="NCBI Taxonomy" id="412755"/>
    <lineage>
        <taxon>unclassified sequences</taxon>
        <taxon>metagenomes</taxon>
        <taxon>ecological metagenomes</taxon>
    </lineage>
</organism>